<evidence type="ECO:0008006" key="4">
    <source>
        <dbReference type="Google" id="ProtNLM"/>
    </source>
</evidence>
<keyword evidence="3" id="KW-1185">Reference proteome</keyword>
<evidence type="ECO:0000313" key="2">
    <source>
        <dbReference type="EMBL" id="CAL4113902.1"/>
    </source>
</evidence>
<name>A0AAV2R5M6_MEGNR</name>
<gene>
    <name evidence="2" type="ORF">MNOR_LOCUS20221</name>
</gene>
<dbReference type="Proteomes" id="UP001497623">
    <property type="component" value="Unassembled WGS sequence"/>
</dbReference>
<keyword evidence="1" id="KW-0732">Signal</keyword>
<protein>
    <recommendedName>
        <fullName evidence="4">Sodefrin-like factor</fullName>
    </recommendedName>
</protein>
<evidence type="ECO:0000313" key="3">
    <source>
        <dbReference type="Proteomes" id="UP001497623"/>
    </source>
</evidence>
<proteinExistence type="predicted"/>
<feature type="signal peptide" evidence="1">
    <location>
        <begin position="1"/>
        <end position="20"/>
    </location>
</feature>
<evidence type="ECO:0000256" key="1">
    <source>
        <dbReference type="SAM" id="SignalP"/>
    </source>
</evidence>
<accession>A0AAV2R5M6</accession>
<organism evidence="2 3">
    <name type="scientific">Meganyctiphanes norvegica</name>
    <name type="common">Northern krill</name>
    <name type="synonym">Thysanopoda norvegica</name>
    <dbReference type="NCBI Taxonomy" id="48144"/>
    <lineage>
        <taxon>Eukaryota</taxon>
        <taxon>Metazoa</taxon>
        <taxon>Ecdysozoa</taxon>
        <taxon>Arthropoda</taxon>
        <taxon>Crustacea</taxon>
        <taxon>Multicrustacea</taxon>
        <taxon>Malacostraca</taxon>
        <taxon>Eumalacostraca</taxon>
        <taxon>Eucarida</taxon>
        <taxon>Euphausiacea</taxon>
        <taxon>Euphausiidae</taxon>
        <taxon>Meganyctiphanes</taxon>
    </lineage>
</organism>
<sequence>MDVYKILVLFYSTLVLTVYAMPDYCYQCTNNPDEYSYSTYDSTCGDRDYSGNYTYATTPTYDRCATIISANGYISRDGFSASAGIEDGGCYHVSPNDGEKVMCICTSVNLCNTGTYCEQCDFPFSTLHTTTATTKATTTTTTATTTTTSEVSTTSSSEELSCYTCYDCPDVDESTQVVQDPKITSCLTTILILNEATIIRGESFDDVIDGDCHQHGESLTCWCKSSLCNGQAMVELENFQGAATNKSG</sequence>
<feature type="chain" id="PRO_5043685358" description="Sodefrin-like factor" evidence="1">
    <location>
        <begin position="21"/>
        <end position="248"/>
    </location>
</feature>
<dbReference type="AlphaFoldDB" id="A0AAV2R5M6"/>
<comment type="caution">
    <text evidence="2">The sequence shown here is derived from an EMBL/GenBank/DDBJ whole genome shotgun (WGS) entry which is preliminary data.</text>
</comment>
<reference evidence="2 3" key="1">
    <citation type="submission" date="2024-05" db="EMBL/GenBank/DDBJ databases">
        <authorList>
            <person name="Wallberg A."/>
        </authorList>
    </citation>
    <scope>NUCLEOTIDE SEQUENCE [LARGE SCALE GENOMIC DNA]</scope>
</reference>
<dbReference type="EMBL" id="CAXKWB010015475">
    <property type="protein sequence ID" value="CAL4113902.1"/>
    <property type="molecule type" value="Genomic_DNA"/>
</dbReference>